<keyword evidence="2" id="KW-1185">Reference proteome</keyword>
<reference evidence="1" key="1">
    <citation type="submission" date="2022-10" db="EMBL/GenBank/DDBJ databases">
        <title>Complete Genome of Trichothecium roseum strain YXFP-22015, a Plant Pathogen Isolated from Citrus.</title>
        <authorList>
            <person name="Wang Y."/>
            <person name="Zhu L."/>
        </authorList>
    </citation>
    <scope>NUCLEOTIDE SEQUENCE</scope>
    <source>
        <strain evidence="1">YXFP-22015</strain>
    </source>
</reference>
<dbReference type="Proteomes" id="UP001163324">
    <property type="component" value="Chromosome 4"/>
</dbReference>
<comment type="caution">
    <text evidence="1">The sequence shown here is derived from an EMBL/GenBank/DDBJ whole genome shotgun (WGS) entry which is preliminary data.</text>
</comment>
<evidence type="ECO:0000313" key="1">
    <source>
        <dbReference type="EMBL" id="KAI9900185.1"/>
    </source>
</evidence>
<protein>
    <submittedName>
        <fullName evidence="1">Uncharacterized protein</fullName>
    </submittedName>
</protein>
<dbReference type="EMBL" id="CM047943">
    <property type="protein sequence ID" value="KAI9900185.1"/>
    <property type="molecule type" value="Genomic_DNA"/>
</dbReference>
<proteinExistence type="predicted"/>
<sequence>MSFDQLPAELLLRIQYHLGSSFFREDLSRLHVSKRWLACAQEVIAKDLTFSVDSLKRFVEAISSQGERLSTNVHHRTKTVELKFDRLVDWSKLRPPTGLVETSTAENVYTRRASESYQDLNDNVAALASELQLSRLRKLVLRPEPTFNGRWTTQILQGPCLANSSLEKLLNMRHLTELEFDTASTYAIRLRSKPADVHLCHAINALLPTLQRLRCRMDSICEDIFKVPNMEVGTLPLKDLVVSLSLSNIAPNDYSYRFPAHCTHIYKVPFVANRATIEEKLEGLAALTKGAVSMKLLYHSFPGFDMWEFDALTGQRTKLQGEVAWDVADHLCMDM</sequence>
<organism evidence="1 2">
    <name type="scientific">Trichothecium roseum</name>
    <dbReference type="NCBI Taxonomy" id="47278"/>
    <lineage>
        <taxon>Eukaryota</taxon>
        <taxon>Fungi</taxon>
        <taxon>Dikarya</taxon>
        <taxon>Ascomycota</taxon>
        <taxon>Pezizomycotina</taxon>
        <taxon>Sordariomycetes</taxon>
        <taxon>Hypocreomycetidae</taxon>
        <taxon>Hypocreales</taxon>
        <taxon>Hypocreales incertae sedis</taxon>
        <taxon>Trichothecium</taxon>
    </lineage>
</organism>
<evidence type="ECO:0000313" key="2">
    <source>
        <dbReference type="Proteomes" id="UP001163324"/>
    </source>
</evidence>
<gene>
    <name evidence="1" type="ORF">N3K66_004447</name>
</gene>
<accession>A0ACC0V2P8</accession>
<name>A0ACC0V2P8_9HYPO</name>